<organism evidence="8 9">
    <name type="scientific">Haliscomenobacter hydrossis (strain ATCC 27775 / DSM 1100 / LMG 10767 / O)</name>
    <dbReference type="NCBI Taxonomy" id="760192"/>
    <lineage>
        <taxon>Bacteria</taxon>
        <taxon>Pseudomonadati</taxon>
        <taxon>Bacteroidota</taxon>
        <taxon>Saprospiria</taxon>
        <taxon>Saprospirales</taxon>
        <taxon>Haliscomenobacteraceae</taxon>
        <taxon>Haliscomenobacter</taxon>
    </lineage>
</organism>
<feature type="domain" description="RNA polymerase sigma-70 region 2" evidence="6">
    <location>
        <begin position="34"/>
        <end position="99"/>
    </location>
</feature>
<dbReference type="AlphaFoldDB" id="F4KU89"/>
<evidence type="ECO:0000259" key="7">
    <source>
        <dbReference type="Pfam" id="PF08281"/>
    </source>
</evidence>
<dbReference type="InterPro" id="IPR007627">
    <property type="entry name" value="RNA_pol_sigma70_r2"/>
</dbReference>
<keyword evidence="3" id="KW-0731">Sigma factor</keyword>
<evidence type="ECO:0000256" key="3">
    <source>
        <dbReference type="ARBA" id="ARBA00023082"/>
    </source>
</evidence>
<dbReference type="SUPFAM" id="SSF88946">
    <property type="entry name" value="Sigma2 domain of RNA polymerase sigma factors"/>
    <property type="match status" value="1"/>
</dbReference>
<dbReference type="InterPro" id="IPR013325">
    <property type="entry name" value="RNA_pol_sigma_r2"/>
</dbReference>
<dbReference type="SUPFAM" id="SSF88659">
    <property type="entry name" value="Sigma3 and sigma4 domains of RNA polymerase sigma factors"/>
    <property type="match status" value="1"/>
</dbReference>
<feature type="domain" description="RNA polymerase sigma factor 70 region 4 type 2" evidence="7">
    <location>
        <begin position="132"/>
        <end position="184"/>
    </location>
</feature>
<dbReference type="InterPro" id="IPR013324">
    <property type="entry name" value="RNA_pol_sigma_r3/r4-like"/>
</dbReference>
<dbReference type="Pfam" id="PF04542">
    <property type="entry name" value="Sigma70_r2"/>
    <property type="match status" value="1"/>
</dbReference>
<dbReference type="GO" id="GO:0016987">
    <property type="term" value="F:sigma factor activity"/>
    <property type="evidence" value="ECO:0007669"/>
    <property type="project" value="UniProtKB-KW"/>
</dbReference>
<evidence type="ECO:0000256" key="1">
    <source>
        <dbReference type="ARBA" id="ARBA00010641"/>
    </source>
</evidence>
<sequence length="197" mass="22820">MKLRLFTPKAETSTDEALLAHYQASGDLQVLGVLYSRYTELVYGVCLKYFKQEETAADAVMDIFEELVQKALKHEVDKFRPWLYVLAKNHCLMRLRKAGQNFTVSFDPGLMYSLELMHPEEEDPNDREITLKRLENCIEGLADQQKDCVRMFYFEDRSYKDIAEGMNLDLSIVRSHIQNGRRNLKNCVGASPTWVPT</sequence>
<dbReference type="NCBIfam" id="TIGR02937">
    <property type="entry name" value="sigma70-ECF"/>
    <property type="match status" value="1"/>
</dbReference>
<dbReference type="InterPro" id="IPR039425">
    <property type="entry name" value="RNA_pol_sigma-70-like"/>
</dbReference>
<dbReference type="PANTHER" id="PTHR43133">
    <property type="entry name" value="RNA POLYMERASE ECF-TYPE SIGMA FACTO"/>
    <property type="match status" value="1"/>
</dbReference>
<dbReference type="KEGG" id="hhy:Halhy_2308"/>
<dbReference type="PANTHER" id="PTHR43133:SF8">
    <property type="entry name" value="RNA POLYMERASE SIGMA FACTOR HI_1459-RELATED"/>
    <property type="match status" value="1"/>
</dbReference>
<keyword evidence="9" id="KW-1185">Reference proteome</keyword>
<dbReference type="STRING" id="760192.Halhy_2308"/>
<dbReference type="Proteomes" id="UP000008461">
    <property type="component" value="Chromosome"/>
</dbReference>
<reference key="2">
    <citation type="submission" date="2011-04" db="EMBL/GenBank/DDBJ databases">
        <title>Complete sequence of chromosome of Haliscomenobacter hydrossis DSM 1100.</title>
        <authorList>
            <consortium name="US DOE Joint Genome Institute (JGI-PGF)"/>
            <person name="Lucas S."/>
            <person name="Han J."/>
            <person name="Lapidus A."/>
            <person name="Bruce D."/>
            <person name="Goodwin L."/>
            <person name="Pitluck S."/>
            <person name="Peters L."/>
            <person name="Kyrpides N."/>
            <person name="Mavromatis K."/>
            <person name="Ivanova N."/>
            <person name="Ovchinnikova G."/>
            <person name="Pagani I."/>
            <person name="Daligault H."/>
            <person name="Detter J.C."/>
            <person name="Han C."/>
            <person name="Land M."/>
            <person name="Hauser L."/>
            <person name="Markowitz V."/>
            <person name="Cheng J.-F."/>
            <person name="Hugenholtz P."/>
            <person name="Woyke T."/>
            <person name="Wu D."/>
            <person name="Verbarg S."/>
            <person name="Frueling A."/>
            <person name="Brambilla E."/>
            <person name="Klenk H.-P."/>
            <person name="Eisen J.A."/>
        </authorList>
    </citation>
    <scope>NUCLEOTIDE SEQUENCE</scope>
    <source>
        <strain>DSM 1100</strain>
    </source>
</reference>
<dbReference type="Pfam" id="PF08281">
    <property type="entry name" value="Sigma70_r4_2"/>
    <property type="match status" value="1"/>
</dbReference>
<gene>
    <name evidence="8" type="ordered locus">Halhy_2308</name>
</gene>
<proteinExistence type="inferred from homology"/>
<dbReference type="InterPro" id="IPR014284">
    <property type="entry name" value="RNA_pol_sigma-70_dom"/>
</dbReference>
<dbReference type="RefSeq" id="WP_013764736.1">
    <property type="nucleotide sequence ID" value="NC_015510.1"/>
</dbReference>
<keyword evidence="2" id="KW-0805">Transcription regulation</keyword>
<dbReference type="InterPro" id="IPR013249">
    <property type="entry name" value="RNA_pol_sigma70_r4_t2"/>
</dbReference>
<dbReference type="eggNOG" id="COG1595">
    <property type="taxonomic scope" value="Bacteria"/>
</dbReference>
<evidence type="ECO:0000259" key="6">
    <source>
        <dbReference type="Pfam" id="PF04542"/>
    </source>
</evidence>
<protein>
    <submittedName>
        <fullName evidence="8">RNA polymerase, sigma-24 subunit, ECF subfamily</fullName>
    </submittedName>
</protein>
<evidence type="ECO:0000313" key="9">
    <source>
        <dbReference type="Proteomes" id="UP000008461"/>
    </source>
</evidence>
<comment type="similarity">
    <text evidence="1">Belongs to the sigma-70 factor family. ECF subfamily.</text>
</comment>
<evidence type="ECO:0000256" key="4">
    <source>
        <dbReference type="ARBA" id="ARBA00023125"/>
    </source>
</evidence>
<dbReference type="EMBL" id="CP002691">
    <property type="protein sequence ID" value="AEE50186.1"/>
    <property type="molecule type" value="Genomic_DNA"/>
</dbReference>
<dbReference type="CDD" id="cd06171">
    <property type="entry name" value="Sigma70_r4"/>
    <property type="match status" value="1"/>
</dbReference>
<dbReference type="GO" id="GO:0003677">
    <property type="term" value="F:DNA binding"/>
    <property type="evidence" value="ECO:0007669"/>
    <property type="project" value="UniProtKB-KW"/>
</dbReference>
<keyword evidence="5" id="KW-0804">Transcription</keyword>
<reference evidence="8 9" key="1">
    <citation type="journal article" date="2011" name="Stand. Genomic Sci.">
        <title>Complete genome sequence of Haliscomenobacter hydrossis type strain (O).</title>
        <authorList>
            <consortium name="US DOE Joint Genome Institute (JGI-PGF)"/>
            <person name="Daligault H."/>
            <person name="Lapidus A."/>
            <person name="Zeytun A."/>
            <person name="Nolan M."/>
            <person name="Lucas S."/>
            <person name="Del Rio T.G."/>
            <person name="Tice H."/>
            <person name="Cheng J.F."/>
            <person name="Tapia R."/>
            <person name="Han C."/>
            <person name="Goodwin L."/>
            <person name="Pitluck S."/>
            <person name="Liolios K."/>
            <person name="Pagani I."/>
            <person name="Ivanova N."/>
            <person name="Huntemann M."/>
            <person name="Mavromatis K."/>
            <person name="Mikhailova N."/>
            <person name="Pati A."/>
            <person name="Chen A."/>
            <person name="Palaniappan K."/>
            <person name="Land M."/>
            <person name="Hauser L."/>
            <person name="Brambilla E.M."/>
            <person name="Rohde M."/>
            <person name="Verbarg S."/>
            <person name="Goker M."/>
            <person name="Bristow J."/>
            <person name="Eisen J.A."/>
            <person name="Markowitz V."/>
            <person name="Hugenholtz P."/>
            <person name="Kyrpides N.C."/>
            <person name="Klenk H.P."/>
            <person name="Woyke T."/>
        </authorList>
    </citation>
    <scope>NUCLEOTIDE SEQUENCE [LARGE SCALE GENOMIC DNA]</scope>
    <source>
        <strain evidence="9">ATCC 27775 / DSM 1100 / LMG 10767 / O</strain>
    </source>
</reference>
<keyword evidence="4" id="KW-0238">DNA-binding</keyword>
<dbReference type="Gene3D" id="1.10.1740.10">
    <property type="match status" value="1"/>
</dbReference>
<evidence type="ECO:0000256" key="5">
    <source>
        <dbReference type="ARBA" id="ARBA00023163"/>
    </source>
</evidence>
<name>F4KU89_HALH1</name>
<dbReference type="HOGENOM" id="CLU_047691_9_3_10"/>
<accession>F4KU89</accession>
<dbReference type="GO" id="GO:0006352">
    <property type="term" value="P:DNA-templated transcription initiation"/>
    <property type="evidence" value="ECO:0007669"/>
    <property type="project" value="InterPro"/>
</dbReference>
<dbReference type="Gene3D" id="1.10.10.10">
    <property type="entry name" value="Winged helix-like DNA-binding domain superfamily/Winged helix DNA-binding domain"/>
    <property type="match status" value="1"/>
</dbReference>
<dbReference type="InterPro" id="IPR036388">
    <property type="entry name" value="WH-like_DNA-bd_sf"/>
</dbReference>
<evidence type="ECO:0000313" key="8">
    <source>
        <dbReference type="EMBL" id="AEE50186.1"/>
    </source>
</evidence>
<evidence type="ECO:0000256" key="2">
    <source>
        <dbReference type="ARBA" id="ARBA00023015"/>
    </source>
</evidence>